<keyword evidence="10" id="KW-1185">Reference proteome</keyword>
<dbReference type="FunFam" id="1.10.455.10:FF:000006">
    <property type="entry name" value="37S ribosomal protein S7, mitochondrial"/>
    <property type="match status" value="1"/>
</dbReference>
<dbReference type="PIRSF" id="PIRSF002122">
    <property type="entry name" value="RPS7p_RPS7a_RPS5e_RPS7o"/>
    <property type="match status" value="1"/>
</dbReference>
<dbReference type="GO" id="GO:0006412">
    <property type="term" value="P:translation"/>
    <property type="evidence" value="ECO:0007669"/>
    <property type="project" value="InterPro"/>
</dbReference>
<evidence type="ECO:0000256" key="5">
    <source>
        <dbReference type="ARBA" id="ARBA00023274"/>
    </source>
</evidence>
<evidence type="ECO:0000256" key="2">
    <source>
        <dbReference type="ARBA" id="ARBA00007151"/>
    </source>
</evidence>
<dbReference type="EMBL" id="ML121540">
    <property type="protein sequence ID" value="RPB24835.1"/>
    <property type="molecule type" value="Genomic_DNA"/>
</dbReference>
<dbReference type="InterPro" id="IPR036823">
    <property type="entry name" value="Ribosomal_uS7_dom_sf"/>
</dbReference>
<dbReference type="Pfam" id="PF00177">
    <property type="entry name" value="Ribosomal_S7"/>
    <property type="match status" value="1"/>
</dbReference>
<evidence type="ECO:0000313" key="10">
    <source>
        <dbReference type="Proteomes" id="UP000267821"/>
    </source>
</evidence>
<reference evidence="9 10" key="1">
    <citation type="journal article" date="2018" name="Nat. Ecol. Evol.">
        <title>Pezizomycetes genomes reveal the molecular basis of ectomycorrhizal truffle lifestyle.</title>
        <authorList>
            <person name="Murat C."/>
            <person name="Payen T."/>
            <person name="Noel B."/>
            <person name="Kuo A."/>
            <person name="Morin E."/>
            <person name="Chen J."/>
            <person name="Kohler A."/>
            <person name="Krizsan K."/>
            <person name="Balestrini R."/>
            <person name="Da Silva C."/>
            <person name="Montanini B."/>
            <person name="Hainaut M."/>
            <person name="Levati E."/>
            <person name="Barry K.W."/>
            <person name="Belfiori B."/>
            <person name="Cichocki N."/>
            <person name="Clum A."/>
            <person name="Dockter R.B."/>
            <person name="Fauchery L."/>
            <person name="Guy J."/>
            <person name="Iotti M."/>
            <person name="Le Tacon F."/>
            <person name="Lindquist E.A."/>
            <person name="Lipzen A."/>
            <person name="Malagnac F."/>
            <person name="Mello A."/>
            <person name="Molinier V."/>
            <person name="Miyauchi S."/>
            <person name="Poulain J."/>
            <person name="Riccioni C."/>
            <person name="Rubini A."/>
            <person name="Sitrit Y."/>
            <person name="Splivallo R."/>
            <person name="Traeger S."/>
            <person name="Wang M."/>
            <person name="Zifcakova L."/>
            <person name="Wipf D."/>
            <person name="Zambonelli A."/>
            <person name="Paolocci F."/>
            <person name="Nowrousian M."/>
            <person name="Ottonello S."/>
            <person name="Baldrian P."/>
            <person name="Spatafora J.W."/>
            <person name="Henrissat B."/>
            <person name="Nagy L.G."/>
            <person name="Aury J.M."/>
            <person name="Wincker P."/>
            <person name="Grigoriev I.V."/>
            <person name="Bonfante P."/>
            <person name="Martin F.M."/>
        </authorList>
    </citation>
    <scope>NUCLEOTIDE SEQUENCE [LARGE SCALE GENOMIC DNA]</scope>
    <source>
        <strain evidence="9 10">ATCC MYA-4762</strain>
    </source>
</reference>
<dbReference type="InterPro" id="IPR047988">
    <property type="entry name" value="Ribosomal_uS7m_fungi"/>
</dbReference>
<evidence type="ECO:0000256" key="7">
    <source>
        <dbReference type="ARBA" id="ARBA00039306"/>
    </source>
</evidence>
<dbReference type="InterPro" id="IPR000235">
    <property type="entry name" value="Ribosomal_uS7"/>
</dbReference>
<feature type="non-terminal residue" evidence="9">
    <location>
        <position position="1"/>
    </location>
</feature>
<dbReference type="InParanoid" id="A0A3N4M3F7"/>
<evidence type="ECO:0000256" key="3">
    <source>
        <dbReference type="ARBA" id="ARBA00022980"/>
    </source>
</evidence>
<feature type="domain" description="Small ribosomal subunit protein uS7" evidence="8">
    <location>
        <begin position="20"/>
        <end position="171"/>
    </location>
</feature>
<dbReference type="GO" id="GO:1990904">
    <property type="term" value="C:ribonucleoprotein complex"/>
    <property type="evidence" value="ECO:0007669"/>
    <property type="project" value="UniProtKB-KW"/>
</dbReference>
<protein>
    <recommendedName>
        <fullName evidence="7">Small ribosomal subunit protein uS7m</fullName>
    </recommendedName>
</protein>
<dbReference type="CDD" id="cd14868">
    <property type="entry name" value="uS7_Mitochondria_Fungi"/>
    <property type="match status" value="1"/>
</dbReference>
<keyword evidence="4" id="KW-0496">Mitochondrion</keyword>
<dbReference type="PANTHER" id="PTHR11205">
    <property type="entry name" value="RIBOSOMAL PROTEIN S7"/>
    <property type="match status" value="1"/>
</dbReference>
<organism evidence="9 10">
    <name type="scientific">Terfezia boudieri ATCC MYA-4762</name>
    <dbReference type="NCBI Taxonomy" id="1051890"/>
    <lineage>
        <taxon>Eukaryota</taxon>
        <taxon>Fungi</taxon>
        <taxon>Dikarya</taxon>
        <taxon>Ascomycota</taxon>
        <taxon>Pezizomycotina</taxon>
        <taxon>Pezizomycetes</taxon>
        <taxon>Pezizales</taxon>
        <taxon>Pezizaceae</taxon>
        <taxon>Terfezia</taxon>
    </lineage>
</organism>
<keyword evidence="3 9" id="KW-0689">Ribosomal protein</keyword>
<feature type="non-terminal residue" evidence="9">
    <location>
        <position position="179"/>
    </location>
</feature>
<gene>
    <name evidence="9" type="ORF">L211DRAFT_765983</name>
</gene>
<comment type="function">
    <text evidence="6">Component of the mitochondrial ribosome (mitoribosome), a dedicated translation machinery responsible for the synthesis of mitochondrial genome-encoded proteins, including at least some of the essential transmembrane subunits of the mitochondrial respiratory chain. The mitoribosomes are attached to the mitochondrial inner membrane and translation products are cotranslationally integrated into the membrane.</text>
</comment>
<name>A0A3N4M3F7_9PEZI</name>
<dbReference type="GO" id="GO:0005739">
    <property type="term" value="C:mitochondrion"/>
    <property type="evidence" value="ECO:0007669"/>
    <property type="project" value="UniProtKB-SubCell"/>
</dbReference>
<dbReference type="GO" id="GO:0005840">
    <property type="term" value="C:ribosome"/>
    <property type="evidence" value="ECO:0007669"/>
    <property type="project" value="UniProtKB-KW"/>
</dbReference>
<proteinExistence type="inferred from homology"/>
<dbReference type="Gene3D" id="1.10.455.10">
    <property type="entry name" value="Ribosomal protein S7 domain"/>
    <property type="match status" value="1"/>
</dbReference>
<dbReference type="FunCoup" id="A0A3N4M3F7">
    <property type="interactions" value="238"/>
</dbReference>
<accession>A0A3N4M3F7</accession>
<dbReference type="Proteomes" id="UP000267821">
    <property type="component" value="Unassembled WGS sequence"/>
</dbReference>
<evidence type="ECO:0000313" key="9">
    <source>
        <dbReference type="EMBL" id="RPB24835.1"/>
    </source>
</evidence>
<dbReference type="STRING" id="1051890.A0A3N4M3F7"/>
<sequence length="179" mass="20194">SKYPLPSLPLPSTSHLHHRYSPLLDQVVNLFMRDGKKATAQKYVQKVLDILRTKPPPKEQTKYNLIANHLPLSSLPRNPPAYLLTAIDSLAPLMRLKAMKASGGFSNQVPEPLNERQRRKTAIGWMLSVSKGKKDRMHFAERFAEEVVAVVEGRSSAWDRRLQIHKTAVGARANVKVKI</sequence>
<dbReference type="AlphaFoldDB" id="A0A3N4M3F7"/>
<evidence type="ECO:0000259" key="8">
    <source>
        <dbReference type="Pfam" id="PF00177"/>
    </source>
</evidence>
<comment type="subcellular location">
    <subcellularLocation>
        <location evidence="1">Mitochondrion</location>
    </subcellularLocation>
</comment>
<evidence type="ECO:0000256" key="6">
    <source>
        <dbReference type="ARBA" id="ARBA00037226"/>
    </source>
</evidence>
<dbReference type="InterPro" id="IPR023798">
    <property type="entry name" value="Ribosomal_uS7_dom"/>
</dbReference>
<dbReference type="OrthoDB" id="9972728at2759"/>
<keyword evidence="5" id="KW-0687">Ribonucleoprotein</keyword>
<evidence type="ECO:0000256" key="1">
    <source>
        <dbReference type="ARBA" id="ARBA00004173"/>
    </source>
</evidence>
<evidence type="ECO:0000256" key="4">
    <source>
        <dbReference type="ARBA" id="ARBA00023128"/>
    </source>
</evidence>
<comment type="similarity">
    <text evidence="2">Belongs to the universal ribosomal protein uS7 family.</text>
</comment>
<dbReference type="SUPFAM" id="SSF47973">
    <property type="entry name" value="Ribosomal protein S7"/>
    <property type="match status" value="1"/>
</dbReference>